<dbReference type="EMBL" id="POQS01000001">
    <property type="protein sequence ID" value="PND35541.1"/>
    <property type="molecule type" value="Genomic_DNA"/>
</dbReference>
<gene>
    <name evidence="8" type="ORF">C1I89_04030</name>
</gene>
<dbReference type="Gene3D" id="3.60.130.10">
    <property type="entry name" value="Clavaminate synthase-like"/>
    <property type="match status" value="1"/>
</dbReference>
<organism evidence="8 9">
    <name type="scientific">Achromobacter pulmonis</name>
    <dbReference type="NCBI Taxonomy" id="1389932"/>
    <lineage>
        <taxon>Bacteria</taxon>
        <taxon>Pseudomonadati</taxon>
        <taxon>Pseudomonadota</taxon>
        <taxon>Betaproteobacteria</taxon>
        <taxon>Burkholderiales</taxon>
        <taxon>Alcaligenaceae</taxon>
        <taxon>Achromobacter</taxon>
    </lineage>
</organism>
<evidence type="ECO:0000256" key="5">
    <source>
        <dbReference type="ARBA" id="ARBA00023004"/>
    </source>
</evidence>
<keyword evidence="5" id="KW-0408">Iron</keyword>
<protein>
    <submittedName>
        <fullName evidence="8">Taurine dioxygenase</fullName>
    </submittedName>
</protein>
<dbReference type="RefSeq" id="WP_102771472.1">
    <property type="nucleotide sequence ID" value="NZ_POQS01000001.1"/>
</dbReference>
<evidence type="ECO:0000313" key="9">
    <source>
        <dbReference type="Proteomes" id="UP000235994"/>
    </source>
</evidence>
<keyword evidence="3 8" id="KW-0223">Dioxygenase</keyword>
<keyword evidence="9" id="KW-1185">Reference proteome</keyword>
<dbReference type="InterPro" id="IPR003819">
    <property type="entry name" value="TauD/TfdA-like"/>
</dbReference>
<dbReference type="InterPro" id="IPR051323">
    <property type="entry name" value="AtsK-like"/>
</dbReference>
<feature type="region of interest" description="Disordered" evidence="6">
    <location>
        <begin position="300"/>
        <end position="320"/>
    </location>
</feature>
<dbReference type="Proteomes" id="UP000235994">
    <property type="component" value="Unassembled WGS sequence"/>
</dbReference>
<dbReference type="GO" id="GO:0006790">
    <property type="term" value="P:sulfur compound metabolic process"/>
    <property type="evidence" value="ECO:0007669"/>
    <property type="project" value="TreeGrafter"/>
</dbReference>
<comment type="similarity">
    <text evidence="1">Belongs to the TfdA dioxygenase family.</text>
</comment>
<dbReference type="GO" id="GO:0046872">
    <property type="term" value="F:metal ion binding"/>
    <property type="evidence" value="ECO:0007669"/>
    <property type="project" value="UniProtKB-KW"/>
</dbReference>
<evidence type="ECO:0000256" key="2">
    <source>
        <dbReference type="ARBA" id="ARBA00022723"/>
    </source>
</evidence>
<comment type="caution">
    <text evidence="8">The sequence shown here is derived from an EMBL/GenBank/DDBJ whole genome shotgun (WGS) entry which is preliminary data.</text>
</comment>
<evidence type="ECO:0000256" key="3">
    <source>
        <dbReference type="ARBA" id="ARBA00022964"/>
    </source>
</evidence>
<dbReference type="GO" id="GO:0000908">
    <property type="term" value="F:taurine dioxygenase activity"/>
    <property type="evidence" value="ECO:0007669"/>
    <property type="project" value="TreeGrafter"/>
</dbReference>
<sequence length="320" mass="36211">MNAIETDALAEPEVRDGLRIDPITPAIGVEVGGLRLHGELDQASIDLLRKLLVRHKVLVFRDQDISAQEQVGFARRFGELEVHPVFPRHERFPELVLLGGDGSRPARENIYHSDVSWRELPSMGSVLRCVECPPVGGDTVWVNMELAYRRLPESVKSAIQGLQAVHDMLPGFIDRIEPDRRAWTRLEFPPQIHPVVRVHPESGEKVLYVNEGFTTHLLNYVESGAFGGMPEFATGARTLLDYLFQQARRPEYQMRLRWREKTVVFWDNRSTQHYAIQDYFPAVRRMMRATITGERPLQARAAAASPASLSSGPGDSDAQR</sequence>
<keyword evidence="4" id="KW-0560">Oxidoreductase</keyword>
<accession>A0A2N8KQ18</accession>
<proteinExistence type="inferred from homology"/>
<dbReference type="PANTHER" id="PTHR30468:SF1">
    <property type="entry name" value="ALPHA-KETOGLUTARATE-DEPENDENT SULFONATE DIOXYGENASE"/>
    <property type="match status" value="1"/>
</dbReference>
<evidence type="ECO:0000313" key="8">
    <source>
        <dbReference type="EMBL" id="PND35541.1"/>
    </source>
</evidence>
<name>A0A2N8KQ18_9BURK</name>
<dbReference type="AlphaFoldDB" id="A0A2N8KQ18"/>
<evidence type="ECO:0000259" key="7">
    <source>
        <dbReference type="Pfam" id="PF02668"/>
    </source>
</evidence>
<evidence type="ECO:0000256" key="4">
    <source>
        <dbReference type="ARBA" id="ARBA00023002"/>
    </source>
</evidence>
<evidence type="ECO:0000256" key="6">
    <source>
        <dbReference type="SAM" id="MobiDB-lite"/>
    </source>
</evidence>
<dbReference type="InterPro" id="IPR042098">
    <property type="entry name" value="TauD-like_sf"/>
</dbReference>
<evidence type="ECO:0000256" key="1">
    <source>
        <dbReference type="ARBA" id="ARBA00005896"/>
    </source>
</evidence>
<dbReference type="Pfam" id="PF02668">
    <property type="entry name" value="TauD"/>
    <property type="match status" value="1"/>
</dbReference>
<dbReference type="SUPFAM" id="SSF51197">
    <property type="entry name" value="Clavaminate synthase-like"/>
    <property type="match status" value="1"/>
</dbReference>
<dbReference type="GO" id="GO:0005737">
    <property type="term" value="C:cytoplasm"/>
    <property type="evidence" value="ECO:0007669"/>
    <property type="project" value="TreeGrafter"/>
</dbReference>
<dbReference type="PANTHER" id="PTHR30468">
    <property type="entry name" value="ALPHA-KETOGLUTARATE-DEPENDENT SULFONATE DIOXYGENASE"/>
    <property type="match status" value="1"/>
</dbReference>
<feature type="domain" description="TauD/TfdA-like" evidence="7">
    <location>
        <begin position="20"/>
        <end position="290"/>
    </location>
</feature>
<reference evidence="8 9" key="1">
    <citation type="submission" date="2018-01" db="EMBL/GenBank/DDBJ databases">
        <title>The draft genome of an aniline degradation strain ANB-1.</title>
        <authorList>
            <person name="Zhang L."/>
            <person name="Jiang J."/>
        </authorList>
    </citation>
    <scope>NUCLEOTIDE SEQUENCE [LARGE SCALE GENOMIC DNA]</scope>
    <source>
        <strain evidence="8 9">ANB-1</strain>
    </source>
</reference>
<keyword evidence="2" id="KW-0479">Metal-binding</keyword>